<name>A0A9W8DLV4_9FUNG</name>
<dbReference type="EMBL" id="JANBPT010001483">
    <property type="protein sequence ID" value="KAJ1907357.1"/>
    <property type="molecule type" value="Genomic_DNA"/>
</dbReference>
<evidence type="ECO:0000256" key="5">
    <source>
        <dbReference type="SAM" id="MobiDB-lite"/>
    </source>
</evidence>
<evidence type="ECO:0000256" key="2">
    <source>
        <dbReference type="ARBA" id="ARBA00023125"/>
    </source>
</evidence>
<organism evidence="8 9">
    <name type="scientific">Tieghemiomyces parasiticus</name>
    <dbReference type="NCBI Taxonomy" id="78921"/>
    <lineage>
        <taxon>Eukaryota</taxon>
        <taxon>Fungi</taxon>
        <taxon>Fungi incertae sedis</taxon>
        <taxon>Zoopagomycota</taxon>
        <taxon>Kickxellomycotina</taxon>
        <taxon>Dimargaritomycetes</taxon>
        <taxon>Dimargaritales</taxon>
        <taxon>Dimargaritaceae</taxon>
        <taxon>Tieghemiomyces</taxon>
    </lineage>
</organism>
<sequence>MPAEDDRLRKAVATYGTGSWPSIAREVGTRTTTQCQGRHSRLIDSARFQGQANPGRGKPLQQPDWTDAADQWLLRRVAEVGERWAQLRSGLLDRRAPPHHPYYRTSSSLRRRYIFITTATQGHWQPDEVERLRAAMTKQKAQTGVLASGRFPMGFWTGVAAKVFTRSSDQCTKYWCAHRHQLHFGAAVVARDNVKSGHPATKTPWSVAEDVRLLLGPHRQRPHLLEDMPVYAELCRRVEEAHRADTVPSQEPNAQVQSPSGKPLAGGDSKVWTTLVYQFPGRIVPSLAKHAGHLRLQYHRIPTVINNRAAARLLHLRRTYGPRYRLLITFMGLDLDWRSMRALVRFCDVRQALVDRIKLAANGSSDRVDRGTQKPEGLRLEA</sequence>
<accession>A0A9W8DLV4</accession>
<dbReference type="PROSITE" id="PS51294">
    <property type="entry name" value="HTH_MYB"/>
    <property type="match status" value="1"/>
</dbReference>
<dbReference type="PROSITE" id="PS50090">
    <property type="entry name" value="MYB_LIKE"/>
    <property type="match status" value="2"/>
</dbReference>
<dbReference type="GO" id="GO:0001006">
    <property type="term" value="F:RNA polymerase III type 3 promoter sequence-specific DNA binding"/>
    <property type="evidence" value="ECO:0007669"/>
    <property type="project" value="TreeGrafter"/>
</dbReference>
<dbReference type="OrthoDB" id="2143914at2759"/>
<keyword evidence="4" id="KW-0539">Nucleus</keyword>
<dbReference type="InterPro" id="IPR017930">
    <property type="entry name" value="Myb_dom"/>
</dbReference>
<keyword evidence="9" id="KW-1185">Reference proteome</keyword>
<dbReference type="Proteomes" id="UP001150569">
    <property type="component" value="Unassembled WGS sequence"/>
</dbReference>
<proteinExistence type="predicted"/>
<evidence type="ECO:0000256" key="3">
    <source>
        <dbReference type="ARBA" id="ARBA00023163"/>
    </source>
</evidence>
<evidence type="ECO:0000256" key="4">
    <source>
        <dbReference type="ARBA" id="ARBA00023242"/>
    </source>
</evidence>
<dbReference type="GO" id="GO:0042795">
    <property type="term" value="P:snRNA transcription by RNA polymerase II"/>
    <property type="evidence" value="ECO:0007669"/>
    <property type="project" value="TreeGrafter"/>
</dbReference>
<dbReference type="InterPro" id="IPR051575">
    <property type="entry name" value="Myb-like_DNA-bd"/>
</dbReference>
<keyword evidence="2" id="KW-0238">DNA-binding</keyword>
<dbReference type="Gene3D" id="1.10.10.60">
    <property type="entry name" value="Homeodomain-like"/>
    <property type="match status" value="2"/>
</dbReference>
<dbReference type="Pfam" id="PF00249">
    <property type="entry name" value="Myb_DNA-binding"/>
    <property type="match status" value="1"/>
</dbReference>
<evidence type="ECO:0000259" key="6">
    <source>
        <dbReference type="PROSITE" id="PS50090"/>
    </source>
</evidence>
<dbReference type="InterPro" id="IPR001005">
    <property type="entry name" value="SANT/Myb"/>
</dbReference>
<dbReference type="SMART" id="SM00717">
    <property type="entry name" value="SANT"/>
    <property type="match status" value="3"/>
</dbReference>
<evidence type="ECO:0008006" key="10">
    <source>
        <dbReference type="Google" id="ProtNLM"/>
    </source>
</evidence>
<feature type="compositionally biased region" description="Polar residues" evidence="5">
    <location>
        <begin position="247"/>
        <end position="260"/>
    </location>
</feature>
<dbReference type="GO" id="GO:0042796">
    <property type="term" value="P:snRNA transcription by RNA polymerase III"/>
    <property type="evidence" value="ECO:0007669"/>
    <property type="project" value="TreeGrafter"/>
</dbReference>
<evidence type="ECO:0000313" key="8">
    <source>
        <dbReference type="EMBL" id="KAJ1907357.1"/>
    </source>
</evidence>
<reference evidence="8" key="1">
    <citation type="submission" date="2022-07" db="EMBL/GenBank/DDBJ databases">
        <title>Phylogenomic reconstructions and comparative analyses of Kickxellomycotina fungi.</title>
        <authorList>
            <person name="Reynolds N.K."/>
            <person name="Stajich J.E."/>
            <person name="Barry K."/>
            <person name="Grigoriev I.V."/>
            <person name="Crous P."/>
            <person name="Smith M.E."/>
        </authorList>
    </citation>
    <scope>NUCLEOTIDE SEQUENCE</scope>
    <source>
        <strain evidence="8">RSA 861</strain>
    </source>
</reference>
<feature type="domain" description="HTH myb-type" evidence="7">
    <location>
        <begin position="1"/>
        <end position="47"/>
    </location>
</feature>
<keyword evidence="3" id="KW-0804">Transcription</keyword>
<evidence type="ECO:0000259" key="7">
    <source>
        <dbReference type="PROSITE" id="PS51294"/>
    </source>
</evidence>
<evidence type="ECO:0000256" key="1">
    <source>
        <dbReference type="ARBA" id="ARBA00023015"/>
    </source>
</evidence>
<evidence type="ECO:0000313" key="9">
    <source>
        <dbReference type="Proteomes" id="UP001150569"/>
    </source>
</evidence>
<dbReference type="AlphaFoldDB" id="A0A9W8DLV4"/>
<dbReference type="InterPro" id="IPR009057">
    <property type="entry name" value="Homeodomain-like_sf"/>
</dbReference>
<gene>
    <name evidence="8" type="ORF">IWQ60_011881</name>
</gene>
<dbReference type="GO" id="GO:0000978">
    <property type="term" value="F:RNA polymerase II cis-regulatory region sequence-specific DNA binding"/>
    <property type="evidence" value="ECO:0007669"/>
    <property type="project" value="TreeGrafter"/>
</dbReference>
<feature type="region of interest" description="Disordered" evidence="5">
    <location>
        <begin position="242"/>
        <end position="265"/>
    </location>
</feature>
<dbReference type="SUPFAM" id="SSF46689">
    <property type="entry name" value="Homeodomain-like"/>
    <property type="match status" value="1"/>
</dbReference>
<dbReference type="GO" id="GO:0019185">
    <property type="term" value="C:snRNA-activating protein complex"/>
    <property type="evidence" value="ECO:0007669"/>
    <property type="project" value="TreeGrafter"/>
</dbReference>
<dbReference type="CDD" id="cd00167">
    <property type="entry name" value="SANT"/>
    <property type="match status" value="1"/>
</dbReference>
<dbReference type="PANTHER" id="PTHR46621:SF1">
    <property type="entry name" value="SNRNA-ACTIVATING PROTEIN COMPLEX SUBUNIT 4"/>
    <property type="match status" value="1"/>
</dbReference>
<feature type="domain" description="Myb-like" evidence="6">
    <location>
        <begin position="1"/>
        <end position="43"/>
    </location>
</feature>
<protein>
    <recommendedName>
        <fullName evidence="10">Myb-like domain-containing protein</fullName>
    </recommendedName>
</protein>
<keyword evidence="1" id="KW-0805">Transcription regulation</keyword>
<comment type="caution">
    <text evidence="8">The sequence shown here is derived from an EMBL/GenBank/DDBJ whole genome shotgun (WGS) entry which is preliminary data.</text>
</comment>
<feature type="domain" description="Myb-like" evidence="6">
    <location>
        <begin position="121"/>
        <end position="179"/>
    </location>
</feature>
<dbReference type="PANTHER" id="PTHR46621">
    <property type="entry name" value="SNRNA-ACTIVATING PROTEIN COMPLEX SUBUNIT 4"/>
    <property type="match status" value="1"/>
</dbReference>